<dbReference type="InterPro" id="IPR029063">
    <property type="entry name" value="SAM-dependent_MTases_sf"/>
</dbReference>
<keyword evidence="2" id="KW-1185">Reference proteome</keyword>
<evidence type="ECO:0000313" key="1">
    <source>
        <dbReference type="EMBL" id="GAA2626714.1"/>
    </source>
</evidence>
<name>A0ABN3QHK1_9ACTN</name>
<dbReference type="PIRSF" id="PIRSF017393">
    <property type="entry name" value="MTase_SAV2177"/>
    <property type="match status" value="1"/>
</dbReference>
<dbReference type="EMBL" id="BAAATD010000013">
    <property type="protein sequence ID" value="GAA2626714.1"/>
    <property type="molecule type" value="Genomic_DNA"/>
</dbReference>
<gene>
    <name evidence="1" type="ORF">GCM10010411_74620</name>
</gene>
<proteinExistence type="predicted"/>
<reference evidence="1 2" key="1">
    <citation type="journal article" date="2019" name="Int. J. Syst. Evol. Microbiol.">
        <title>The Global Catalogue of Microorganisms (GCM) 10K type strain sequencing project: providing services to taxonomists for standard genome sequencing and annotation.</title>
        <authorList>
            <consortium name="The Broad Institute Genomics Platform"/>
            <consortium name="The Broad Institute Genome Sequencing Center for Infectious Disease"/>
            <person name="Wu L."/>
            <person name="Ma J."/>
        </authorList>
    </citation>
    <scope>NUCLEOTIDE SEQUENCE [LARGE SCALE GENOMIC DNA]</scope>
    <source>
        <strain evidence="1 2">JCM 6833</strain>
    </source>
</reference>
<dbReference type="Gene3D" id="3.40.50.150">
    <property type="entry name" value="Vaccinia Virus protein VP39"/>
    <property type="match status" value="1"/>
</dbReference>
<dbReference type="GO" id="GO:0008168">
    <property type="term" value="F:methyltransferase activity"/>
    <property type="evidence" value="ECO:0007669"/>
    <property type="project" value="UniProtKB-KW"/>
</dbReference>
<dbReference type="SUPFAM" id="SSF53335">
    <property type="entry name" value="S-adenosyl-L-methionine-dependent methyltransferases"/>
    <property type="match status" value="1"/>
</dbReference>
<keyword evidence="1" id="KW-0489">Methyltransferase</keyword>
<dbReference type="RefSeq" id="WP_344547210.1">
    <property type="nucleotide sequence ID" value="NZ_BAAATD010000013.1"/>
</dbReference>
<comment type="caution">
    <text evidence="1">The sequence shown here is derived from an EMBL/GenBank/DDBJ whole genome shotgun (WGS) entry which is preliminary data.</text>
</comment>
<sequence length="293" mass="31280">MTALSTASAHAYPGSPGGEVQIDTLTPHPARVWNYWLGGKDNYPCDRHVGDACQEICPNIVTLAQMSRHFMARAIGYLATTAKIGQFLVVGTDLPNGDDPHTIAQRITPAARVVYADTDPLVLTHARALLTSNTHGVCDYLDADLHHPAALVRGAATTLNFGEPVAIVLRNSLDHLPDQDAAHALQVLLGAAAAGSHLAISHLTGHLHPRPMAQLAGLLTQHCGVPWLLRTPTQIAELLDRLNGGLLDRLNGGLPGGLRLVDPGVVSAPLWRPEPSPWPQRQADIWAAVGCKR</sequence>
<organism evidence="1 2">
    <name type="scientific">Actinomadura fulvescens</name>
    <dbReference type="NCBI Taxonomy" id="46160"/>
    <lineage>
        <taxon>Bacteria</taxon>
        <taxon>Bacillati</taxon>
        <taxon>Actinomycetota</taxon>
        <taxon>Actinomycetes</taxon>
        <taxon>Streptosporangiales</taxon>
        <taxon>Thermomonosporaceae</taxon>
        <taxon>Actinomadura</taxon>
    </lineage>
</organism>
<dbReference type="Pfam" id="PF04672">
    <property type="entry name" value="Methyltransf_19"/>
    <property type="match status" value="1"/>
</dbReference>
<dbReference type="GO" id="GO:0032259">
    <property type="term" value="P:methylation"/>
    <property type="evidence" value="ECO:0007669"/>
    <property type="project" value="UniProtKB-KW"/>
</dbReference>
<keyword evidence="1" id="KW-0808">Transferase</keyword>
<dbReference type="InterPro" id="IPR006764">
    <property type="entry name" value="SAM_dep_MeTrfase_SAV2177_type"/>
</dbReference>
<dbReference type="Proteomes" id="UP001501509">
    <property type="component" value="Unassembled WGS sequence"/>
</dbReference>
<protein>
    <submittedName>
        <fullName evidence="1">SAM-dependent methyltransferase</fullName>
    </submittedName>
</protein>
<accession>A0ABN3QHK1</accession>
<evidence type="ECO:0000313" key="2">
    <source>
        <dbReference type="Proteomes" id="UP001501509"/>
    </source>
</evidence>